<dbReference type="InterPro" id="IPR012338">
    <property type="entry name" value="Beta-lactam/transpept-like"/>
</dbReference>
<dbReference type="RefSeq" id="WP_316984618.1">
    <property type="nucleotide sequence ID" value="NZ_CP136521.1"/>
</dbReference>
<dbReference type="InterPro" id="IPR000667">
    <property type="entry name" value="Peptidase_S13"/>
</dbReference>
<evidence type="ECO:0000256" key="1">
    <source>
        <dbReference type="ARBA" id="ARBA00006096"/>
    </source>
</evidence>
<evidence type="ECO:0000256" key="3">
    <source>
        <dbReference type="SAM" id="SignalP"/>
    </source>
</evidence>
<evidence type="ECO:0000313" key="5">
    <source>
        <dbReference type="Proteomes" id="UP001302486"/>
    </source>
</evidence>
<keyword evidence="2 4" id="KW-0378">Hydrolase</keyword>
<dbReference type="Pfam" id="PF02113">
    <property type="entry name" value="Peptidase_S13"/>
    <property type="match status" value="2"/>
</dbReference>
<accession>A0AA97ER40</accession>
<dbReference type="GO" id="GO:0009002">
    <property type="term" value="F:serine-type D-Ala-D-Ala carboxypeptidase activity"/>
    <property type="evidence" value="ECO:0007669"/>
    <property type="project" value="UniProtKB-EC"/>
</dbReference>
<dbReference type="AlphaFoldDB" id="A0AA97ER40"/>
<dbReference type="PROSITE" id="PS51257">
    <property type="entry name" value="PROKAR_LIPOPROTEIN"/>
    <property type="match status" value="1"/>
</dbReference>
<name>A0AA97ER40_9FLAO</name>
<dbReference type="PRINTS" id="PR00922">
    <property type="entry name" value="DADACBPTASE3"/>
</dbReference>
<dbReference type="Gene3D" id="3.40.710.10">
    <property type="entry name" value="DD-peptidase/beta-lactamase superfamily"/>
    <property type="match status" value="2"/>
</dbReference>
<dbReference type="PANTHER" id="PTHR30023:SF0">
    <property type="entry name" value="PENICILLIN-SENSITIVE CARBOXYPEPTIDASE A"/>
    <property type="match status" value="1"/>
</dbReference>
<dbReference type="PANTHER" id="PTHR30023">
    <property type="entry name" value="D-ALANYL-D-ALANINE CARBOXYPEPTIDASE"/>
    <property type="match status" value="1"/>
</dbReference>
<dbReference type="Proteomes" id="UP001302486">
    <property type="component" value="Chromosome"/>
</dbReference>
<dbReference type="EC" id="3.4.16.4" evidence="4"/>
<dbReference type="SUPFAM" id="SSF56601">
    <property type="entry name" value="beta-lactamase/transpeptidase-like"/>
    <property type="match status" value="1"/>
</dbReference>
<dbReference type="GO" id="GO:0006508">
    <property type="term" value="P:proteolysis"/>
    <property type="evidence" value="ECO:0007669"/>
    <property type="project" value="InterPro"/>
</dbReference>
<dbReference type="KEGG" id="hws:RNZ46_06760"/>
<dbReference type="GO" id="GO:0000270">
    <property type="term" value="P:peptidoglycan metabolic process"/>
    <property type="evidence" value="ECO:0007669"/>
    <property type="project" value="TreeGrafter"/>
</dbReference>
<organism evidence="4 5">
    <name type="scientific">Hwangdonia lutea</name>
    <dbReference type="NCBI Taxonomy" id="3075823"/>
    <lineage>
        <taxon>Bacteria</taxon>
        <taxon>Pseudomonadati</taxon>
        <taxon>Bacteroidota</taxon>
        <taxon>Flavobacteriia</taxon>
        <taxon>Flavobacteriales</taxon>
        <taxon>Flavobacteriaceae</taxon>
        <taxon>Hwangdonia</taxon>
    </lineage>
</organism>
<evidence type="ECO:0000256" key="2">
    <source>
        <dbReference type="ARBA" id="ARBA00022801"/>
    </source>
</evidence>
<protein>
    <submittedName>
        <fullName evidence="4">D-alanyl-D-alanine carboxypeptidase</fullName>
        <ecNumber evidence="4">3.4.16.4</ecNumber>
    </submittedName>
</protein>
<keyword evidence="3" id="KW-0732">Signal</keyword>
<evidence type="ECO:0000313" key="4">
    <source>
        <dbReference type="EMBL" id="WOD44960.1"/>
    </source>
</evidence>
<keyword evidence="4" id="KW-0121">Carboxypeptidase</keyword>
<proteinExistence type="inferred from homology"/>
<reference evidence="5" key="1">
    <citation type="submission" date="2024-06" db="EMBL/GenBank/DDBJ databases">
        <title>Hwangdonia haimaensis gen. nov., sp. nov., a member of the family Flavobacteriaceae isolated from the haima cold seep.</title>
        <authorList>
            <person name="Li J."/>
        </authorList>
    </citation>
    <scope>NUCLEOTIDE SEQUENCE [LARGE SCALE GENOMIC DNA]</scope>
    <source>
        <strain evidence="5">SCSIO 19198</strain>
    </source>
</reference>
<sequence>MLKTIKRKLIYLCLSALFLSSCKSNYISKNLENPFYNNQFTGLLVFNPKTKDTVFKKNADKYFTPASNTKIFTLYTALQVLPAQIPAFKYGIENDTITIQGVGNPTFLHPFFNDSTALKMARNYKKVNVVLNNLEDDKFGPGWAWEDYDTYFSPEKSSFPMYGNVLTISNQDSLQSIPKALKNQIHFSESNKRRNFNDNTFYYNPKRKDTIEVPMVIDTALVKQLWDDILPNKVSVFKQSDKALTHTAYSVPSDSLYKRMMLVSDNFLAEQMLILASSTLSDTLSSKRIRDTILNKQLKDLKQKPRWVDGSGLSRYNLFSPTSFVQVLEKLHNQIPQQRLFNLFPVGGSSGTLKNYYSGEEKPYIYAKSGTLGNNYSLSGYLITKSGKTLIFSFMNNHYRKSTTDVKKRMQLIFEWLRDNY</sequence>
<keyword evidence="4" id="KW-0645">Protease</keyword>
<feature type="signal peptide" evidence="3">
    <location>
        <begin position="1"/>
        <end position="26"/>
    </location>
</feature>
<dbReference type="EMBL" id="CP136521">
    <property type="protein sequence ID" value="WOD44960.1"/>
    <property type="molecule type" value="Genomic_DNA"/>
</dbReference>
<keyword evidence="5" id="KW-1185">Reference proteome</keyword>
<gene>
    <name evidence="4" type="ORF">RNZ46_06760</name>
</gene>
<feature type="chain" id="PRO_5041668065" evidence="3">
    <location>
        <begin position="27"/>
        <end position="421"/>
    </location>
</feature>
<comment type="similarity">
    <text evidence="1">Belongs to the peptidase S13 family.</text>
</comment>